<dbReference type="AlphaFoldDB" id="A0A8J3KKP1"/>
<dbReference type="PIRSF" id="PIRSF002756">
    <property type="entry name" value="PstS"/>
    <property type="match status" value="1"/>
</dbReference>
<dbReference type="Gene3D" id="3.40.190.10">
    <property type="entry name" value="Periplasmic binding protein-like II"/>
    <property type="match status" value="2"/>
</dbReference>
<evidence type="ECO:0000256" key="1">
    <source>
        <dbReference type="ARBA" id="ARBA00008725"/>
    </source>
</evidence>
<dbReference type="SUPFAM" id="SSF53850">
    <property type="entry name" value="Periplasmic binding protein-like II"/>
    <property type="match status" value="1"/>
</dbReference>
<evidence type="ECO:0000313" key="6">
    <source>
        <dbReference type="EMBL" id="GIF97044.1"/>
    </source>
</evidence>
<protein>
    <recommendedName>
        <fullName evidence="4">Phosphate-binding protein</fullName>
    </recommendedName>
</protein>
<dbReference type="RefSeq" id="WP_120314909.1">
    <property type="nucleotide sequence ID" value="NZ_BONH01000007.1"/>
</dbReference>
<dbReference type="Proteomes" id="UP000659904">
    <property type="component" value="Unassembled WGS sequence"/>
</dbReference>
<dbReference type="PANTHER" id="PTHR42996:SF1">
    <property type="entry name" value="PHOSPHATE-BINDING PROTEIN PSTS"/>
    <property type="match status" value="1"/>
</dbReference>
<dbReference type="GO" id="GO:0035435">
    <property type="term" value="P:phosphate ion transmembrane transport"/>
    <property type="evidence" value="ECO:0007669"/>
    <property type="project" value="InterPro"/>
</dbReference>
<comment type="caution">
    <text evidence="6">The sequence shown here is derived from an EMBL/GenBank/DDBJ whole genome shotgun (WGS) entry which is preliminary data.</text>
</comment>
<evidence type="ECO:0000256" key="3">
    <source>
        <dbReference type="ARBA" id="ARBA00022592"/>
    </source>
</evidence>
<dbReference type="InterPro" id="IPR005673">
    <property type="entry name" value="ABC_phos-bd_PstS"/>
</dbReference>
<comment type="similarity">
    <text evidence="1 4">Belongs to the PstS family.</text>
</comment>
<keyword evidence="3 4" id="KW-0592">Phosphate transport</keyword>
<dbReference type="PROSITE" id="PS51257">
    <property type="entry name" value="PROKAR_LIPOPROTEIN"/>
    <property type="match status" value="1"/>
</dbReference>
<evidence type="ECO:0000256" key="2">
    <source>
        <dbReference type="ARBA" id="ARBA00022448"/>
    </source>
</evidence>
<dbReference type="NCBIfam" id="TIGR00975">
    <property type="entry name" value="3a0107s03"/>
    <property type="match status" value="1"/>
</dbReference>
<gene>
    <name evidence="6" type="ORF">Cci01nite_21380</name>
</gene>
<dbReference type="GO" id="GO:0042301">
    <property type="term" value="F:phosphate ion binding"/>
    <property type="evidence" value="ECO:0007669"/>
    <property type="project" value="InterPro"/>
</dbReference>
<dbReference type="InterPro" id="IPR050962">
    <property type="entry name" value="Phosphate-bind_PstS"/>
</dbReference>
<accession>A0A8J3KKP1</accession>
<evidence type="ECO:0000259" key="5">
    <source>
        <dbReference type="Pfam" id="PF12849"/>
    </source>
</evidence>
<organism evidence="6 7">
    <name type="scientific">Catellatospora citrea</name>
    <dbReference type="NCBI Taxonomy" id="53366"/>
    <lineage>
        <taxon>Bacteria</taxon>
        <taxon>Bacillati</taxon>
        <taxon>Actinomycetota</taxon>
        <taxon>Actinomycetes</taxon>
        <taxon>Micromonosporales</taxon>
        <taxon>Micromonosporaceae</taxon>
        <taxon>Catellatospora</taxon>
    </lineage>
</organism>
<evidence type="ECO:0000256" key="4">
    <source>
        <dbReference type="PIRNR" id="PIRNR002756"/>
    </source>
</evidence>
<evidence type="ECO:0000313" key="7">
    <source>
        <dbReference type="Proteomes" id="UP000659904"/>
    </source>
</evidence>
<feature type="domain" description="PBP" evidence="5">
    <location>
        <begin position="42"/>
        <end position="320"/>
    </location>
</feature>
<name>A0A8J3KKP1_9ACTN</name>
<keyword evidence="2 4" id="KW-0813">Transport</keyword>
<dbReference type="GO" id="GO:0043190">
    <property type="term" value="C:ATP-binding cassette (ABC) transporter complex"/>
    <property type="evidence" value="ECO:0007669"/>
    <property type="project" value="InterPro"/>
</dbReference>
<dbReference type="PANTHER" id="PTHR42996">
    <property type="entry name" value="PHOSPHATE-BINDING PROTEIN PSTS"/>
    <property type="match status" value="1"/>
</dbReference>
<reference evidence="6 7" key="1">
    <citation type="submission" date="2021-01" db="EMBL/GenBank/DDBJ databases">
        <title>Whole genome shotgun sequence of Catellatospora citrea NBRC 14495.</title>
        <authorList>
            <person name="Komaki H."/>
            <person name="Tamura T."/>
        </authorList>
    </citation>
    <scope>NUCLEOTIDE SEQUENCE [LARGE SCALE GENOMIC DNA]</scope>
    <source>
        <strain evidence="6 7">NBRC 14495</strain>
    </source>
</reference>
<sequence length="350" mass="37060">MSRLVVWLLVPAILLTQAVLSGCGRAGGSPTVADAYTLSSPFEGSGASLPDAYYQAVIAAFKEVAPEVTVSYDAIGSAAGKREFAQRLTDFAGTDSAVTDADAITPGTFVRLPTVAAPVTIAYTLAGVDGLRLRPDTIARIFQRDIRHWRDPRIVADNPGVPLPDLEITVVRRADGSGTTDNFTRYLVAAAPSWRLGSGDSISWPADTQAGERNTGVARLIQHDAGSIGYLDLRDAMQAGLATAAVRNRDGRFVEPTIEAATTALAAARVHGDMTYDVLDAPGVGAYPITALSYLLVRTSYGDVAKAELAKRFLTYLLNDGQALAADVSFAPLPEVLRQQALAQLDKIRG</sequence>
<dbReference type="EMBL" id="BONH01000007">
    <property type="protein sequence ID" value="GIF97044.1"/>
    <property type="molecule type" value="Genomic_DNA"/>
</dbReference>
<dbReference type="InterPro" id="IPR024370">
    <property type="entry name" value="PBP_domain"/>
</dbReference>
<dbReference type="CDD" id="cd13565">
    <property type="entry name" value="PBP2_PstS"/>
    <property type="match status" value="1"/>
</dbReference>
<dbReference type="Pfam" id="PF12849">
    <property type="entry name" value="PBP_like_2"/>
    <property type="match status" value="1"/>
</dbReference>
<proteinExistence type="inferred from homology"/>
<keyword evidence="7" id="KW-1185">Reference proteome</keyword>